<evidence type="ECO:0000256" key="3">
    <source>
        <dbReference type="ARBA" id="ARBA00022448"/>
    </source>
</evidence>
<comment type="subcellular location">
    <subcellularLocation>
        <location evidence="1">Membrane</location>
        <topology evidence="1">Multi-pass membrane protein</topology>
    </subcellularLocation>
</comment>
<feature type="transmembrane region" description="Helical" evidence="7">
    <location>
        <begin position="28"/>
        <end position="51"/>
    </location>
</feature>
<dbReference type="InterPro" id="IPR036837">
    <property type="entry name" value="Cation_efflux_CTD_sf"/>
</dbReference>
<dbReference type="SUPFAM" id="SSF160240">
    <property type="entry name" value="Cation efflux protein cytoplasmic domain-like"/>
    <property type="match status" value="1"/>
</dbReference>
<evidence type="ECO:0000256" key="6">
    <source>
        <dbReference type="ARBA" id="ARBA00023136"/>
    </source>
</evidence>
<keyword evidence="3" id="KW-0813">Transport</keyword>
<evidence type="ECO:0000313" key="11">
    <source>
        <dbReference type="Proteomes" id="UP000183028"/>
    </source>
</evidence>
<dbReference type="Gene3D" id="1.20.1510.10">
    <property type="entry name" value="Cation efflux protein transmembrane domain"/>
    <property type="match status" value="1"/>
</dbReference>
<dbReference type="InterPro" id="IPR050291">
    <property type="entry name" value="CDF_Transporter"/>
</dbReference>
<evidence type="ECO:0000256" key="1">
    <source>
        <dbReference type="ARBA" id="ARBA00004141"/>
    </source>
</evidence>
<dbReference type="FunFam" id="1.20.1510.10:FF:000006">
    <property type="entry name" value="Divalent cation efflux transporter"/>
    <property type="match status" value="1"/>
</dbReference>
<feature type="transmembrane region" description="Helical" evidence="7">
    <location>
        <begin position="128"/>
        <end position="150"/>
    </location>
</feature>
<keyword evidence="6 7" id="KW-0472">Membrane</keyword>
<keyword evidence="11" id="KW-1185">Reference proteome</keyword>
<keyword evidence="4 7" id="KW-0812">Transmembrane</keyword>
<comment type="similarity">
    <text evidence="2">Belongs to the cation diffusion facilitator (CDF) transporter (TC 2.A.4) family.</text>
</comment>
<name>A0A1H6TVI7_9FIRM</name>
<sequence length="387" mass="43108">MIHFLIKKFVKDYSDTTNAKVRVQYGMLASIVAIFLNIICASFKLVLGFIAHSSSVIADGLNNFSDVGSNIASLLGFALAQKHPDMEHPYGHGRYEYLMGLVIGCLIFIVGILSGYEAIMHIIKPVELKVNVVIIIALIFTIGIKGWMFYFNNAIGDTIDSKTLKAAAIDSKNDVLSNIASIIGLLGGAFTSWPVDGAVGLVVSIIVIKGGVETISTMIDSILGCTPDPELVDEIKQYVLSQPDILGIHDMMFHDYGPGSRFCVLHAEVDNDMTLIDAHHLIDGIERNILKKYNIMTTIHYDPIETHDQTTQLLKDKMEKIVHDINKNYSIHDFHLVKGEQPQLICDILIPNDDKVDEEIIRQKIEEKMKVDNPEIICILQFDHSFI</sequence>
<evidence type="ECO:0000256" key="2">
    <source>
        <dbReference type="ARBA" id="ARBA00008114"/>
    </source>
</evidence>
<evidence type="ECO:0000259" key="8">
    <source>
        <dbReference type="Pfam" id="PF01545"/>
    </source>
</evidence>
<dbReference type="EMBL" id="FNYK01000025">
    <property type="protein sequence ID" value="SEI80235.1"/>
    <property type="molecule type" value="Genomic_DNA"/>
</dbReference>
<dbReference type="Gene3D" id="3.30.70.1350">
    <property type="entry name" value="Cation efflux protein, cytoplasmic domain"/>
    <property type="match status" value="1"/>
</dbReference>
<proteinExistence type="inferred from homology"/>
<dbReference type="NCBIfam" id="TIGR01297">
    <property type="entry name" value="CDF"/>
    <property type="match status" value="1"/>
</dbReference>
<dbReference type="OrthoDB" id="9806522at2"/>
<dbReference type="AlphaFoldDB" id="A0A1H6TVI7"/>
<dbReference type="InterPro" id="IPR058533">
    <property type="entry name" value="Cation_efflux_TM"/>
</dbReference>
<dbReference type="Proteomes" id="UP000183028">
    <property type="component" value="Unassembled WGS sequence"/>
</dbReference>
<feature type="transmembrane region" description="Helical" evidence="7">
    <location>
        <begin position="97"/>
        <end position="116"/>
    </location>
</feature>
<protein>
    <submittedName>
        <fullName evidence="10">Cation diffusion facilitator family transporter</fullName>
    </submittedName>
</protein>
<dbReference type="PANTHER" id="PTHR43840">
    <property type="entry name" value="MITOCHONDRIAL METAL TRANSPORTER 1-RELATED"/>
    <property type="match status" value="1"/>
</dbReference>
<dbReference type="GeneID" id="54119749"/>
<dbReference type="Pfam" id="PF01545">
    <property type="entry name" value="Cation_efflux"/>
    <property type="match status" value="1"/>
</dbReference>
<gene>
    <name evidence="10" type="ORF">SAMN04487834_102512</name>
</gene>
<organism evidence="10 11">
    <name type="scientific">Sharpea azabuensis</name>
    <dbReference type="NCBI Taxonomy" id="322505"/>
    <lineage>
        <taxon>Bacteria</taxon>
        <taxon>Bacillati</taxon>
        <taxon>Bacillota</taxon>
        <taxon>Erysipelotrichia</taxon>
        <taxon>Erysipelotrichales</taxon>
        <taxon>Coprobacillaceae</taxon>
        <taxon>Sharpea</taxon>
    </lineage>
</organism>
<dbReference type="SUPFAM" id="SSF161111">
    <property type="entry name" value="Cation efflux protein transmembrane domain-like"/>
    <property type="match status" value="1"/>
</dbReference>
<evidence type="ECO:0000256" key="5">
    <source>
        <dbReference type="ARBA" id="ARBA00022989"/>
    </source>
</evidence>
<dbReference type="RefSeq" id="WP_033162349.1">
    <property type="nucleotide sequence ID" value="NZ_CACVPP010000011.1"/>
</dbReference>
<dbReference type="STRING" id="322505.SAMN04487836_11056"/>
<evidence type="ECO:0000256" key="4">
    <source>
        <dbReference type="ARBA" id="ARBA00022692"/>
    </source>
</evidence>
<dbReference type="eggNOG" id="COG0053">
    <property type="taxonomic scope" value="Bacteria"/>
</dbReference>
<dbReference type="GO" id="GO:0008324">
    <property type="term" value="F:monoatomic cation transmembrane transporter activity"/>
    <property type="evidence" value="ECO:0007669"/>
    <property type="project" value="InterPro"/>
</dbReference>
<keyword evidence="5 7" id="KW-1133">Transmembrane helix</keyword>
<dbReference type="InterPro" id="IPR027469">
    <property type="entry name" value="Cation_efflux_TMD_sf"/>
</dbReference>
<dbReference type="InterPro" id="IPR002524">
    <property type="entry name" value="Cation_efflux"/>
</dbReference>
<reference evidence="11" key="1">
    <citation type="submission" date="2016-10" db="EMBL/GenBank/DDBJ databases">
        <authorList>
            <person name="Varghese N."/>
        </authorList>
    </citation>
    <scope>NUCLEOTIDE SEQUENCE [LARGE SCALE GENOMIC DNA]</scope>
    <source>
        <strain evidence="11">DSM 20406</strain>
    </source>
</reference>
<dbReference type="GO" id="GO:0016020">
    <property type="term" value="C:membrane"/>
    <property type="evidence" value="ECO:0007669"/>
    <property type="project" value="UniProtKB-SubCell"/>
</dbReference>
<accession>A0A1H6TVI7</accession>
<dbReference type="InterPro" id="IPR027470">
    <property type="entry name" value="Cation_efflux_CTD"/>
</dbReference>
<evidence type="ECO:0000259" key="9">
    <source>
        <dbReference type="Pfam" id="PF16916"/>
    </source>
</evidence>
<dbReference type="Pfam" id="PF16916">
    <property type="entry name" value="ZT_dimer"/>
    <property type="match status" value="1"/>
</dbReference>
<evidence type="ECO:0000313" key="10">
    <source>
        <dbReference type="EMBL" id="SEI80235.1"/>
    </source>
</evidence>
<feature type="domain" description="Cation efflux protein cytoplasmic" evidence="9">
    <location>
        <begin position="227"/>
        <end position="303"/>
    </location>
</feature>
<evidence type="ECO:0000256" key="7">
    <source>
        <dbReference type="SAM" id="Phobius"/>
    </source>
</evidence>
<dbReference type="PANTHER" id="PTHR43840:SF15">
    <property type="entry name" value="MITOCHONDRIAL METAL TRANSPORTER 1-RELATED"/>
    <property type="match status" value="1"/>
</dbReference>
<feature type="domain" description="Cation efflux protein transmembrane" evidence="8">
    <location>
        <begin position="31"/>
        <end position="223"/>
    </location>
</feature>